<dbReference type="EMBL" id="CP051461">
    <property type="protein sequence ID" value="QJC54743.1"/>
    <property type="molecule type" value="Genomic_DNA"/>
</dbReference>
<dbReference type="Proteomes" id="UP000502041">
    <property type="component" value="Chromosome"/>
</dbReference>
<dbReference type="RefSeq" id="WP_168920677.1">
    <property type="nucleotide sequence ID" value="NZ_CP051461.1"/>
</dbReference>
<reference evidence="2 3" key="1">
    <citation type="submission" date="2020-04" db="EMBL/GenBank/DDBJ databases">
        <title>Complete genome of a Psychrophilic, Marine, Gas Vacuolate Bacterium Polaromonas vacuolata KCTC 22033T.</title>
        <authorList>
            <person name="Hwang K."/>
            <person name="Kim K.M."/>
        </authorList>
    </citation>
    <scope>NUCLEOTIDE SEQUENCE [LARGE SCALE GENOMIC DNA]</scope>
    <source>
        <strain evidence="2 3">KCTC 22033</strain>
    </source>
</reference>
<sequence>MIQKIFWHRRYLRAIPSLVVLTTAMAWGVSPDAEIIGSAQKNISWQQSRVSDSHQNLLANQKLDT</sequence>
<gene>
    <name evidence="2" type="ORF">HC248_00005</name>
</gene>
<keyword evidence="3" id="KW-1185">Reference proteome</keyword>
<feature type="chain" id="PRO_5026126600" evidence="1">
    <location>
        <begin position="27"/>
        <end position="65"/>
    </location>
</feature>
<evidence type="ECO:0000313" key="2">
    <source>
        <dbReference type="EMBL" id="QJC54743.1"/>
    </source>
</evidence>
<evidence type="ECO:0000256" key="1">
    <source>
        <dbReference type="SAM" id="SignalP"/>
    </source>
</evidence>
<evidence type="ECO:0000313" key="3">
    <source>
        <dbReference type="Proteomes" id="UP000502041"/>
    </source>
</evidence>
<proteinExistence type="predicted"/>
<dbReference type="KEGG" id="pvac:HC248_00005"/>
<keyword evidence="1" id="KW-0732">Signal</keyword>
<name>A0A6H2H4L5_9BURK</name>
<dbReference type="AlphaFoldDB" id="A0A6H2H4L5"/>
<protein>
    <submittedName>
        <fullName evidence="2">Uncharacterized protein</fullName>
    </submittedName>
</protein>
<organism evidence="2 3">
    <name type="scientific">Polaromonas vacuolata</name>
    <dbReference type="NCBI Taxonomy" id="37448"/>
    <lineage>
        <taxon>Bacteria</taxon>
        <taxon>Pseudomonadati</taxon>
        <taxon>Pseudomonadota</taxon>
        <taxon>Betaproteobacteria</taxon>
        <taxon>Burkholderiales</taxon>
        <taxon>Comamonadaceae</taxon>
        <taxon>Polaromonas</taxon>
    </lineage>
</organism>
<feature type="signal peptide" evidence="1">
    <location>
        <begin position="1"/>
        <end position="26"/>
    </location>
</feature>
<accession>A0A6H2H4L5</accession>